<protein>
    <submittedName>
        <fullName evidence="2">Uncharacterized protein</fullName>
    </submittedName>
</protein>
<gene>
    <name evidence="2" type="ORF">K933_08362</name>
</gene>
<dbReference type="EMBL" id="ASGZ01000028">
    <property type="protein sequence ID" value="ESP88458.1"/>
    <property type="molecule type" value="Genomic_DNA"/>
</dbReference>
<feature type="transmembrane region" description="Helical" evidence="1">
    <location>
        <begin position="43"/>
        <end position="64"/>
    </location>
</feature>
<sequence>MSAAVRTLLDAHDPDPRAAGAVLLGSSFALFAFLTSPDVGNPYYLFGVAVMAFAVLWAVAVLVADRRT</sequence>
<keyword evidence="1" id="KW-1133">Transmembrane helix</keyword>
<dbReference type="Proteomes" id="UP000017840">
    <property type="component" value="Unassembled WGS sequence"/>
</dbReference>
<keyword evidence="3" id="KW-1185">Reference proteome</keyword>
<evidence type="ECO:0000313" key="3">
    <source>
        <dbReference type="Proteomes" id="UP000017840"/>
    </source>
</evidence>
<accession>V4HEF3</accession>
<keyword evidence="1" id="KW-0812">Transmembrane</keyword>
<dbReference type="RefSeq" id="WP_023394257.1">
    <property type="nucleotide sequence ID" value="NZ_ASGZ01000028.1"/>
</dbReference>
<evidence type="ECO:0000313" key="2">
    <source>
        <dbReference type="EMBL" id="ESP88458.1"/>
    </source>
</evidence>
<proteinExistence type="predicted"/>
<reference evidence="2 3" key="1">
    <citation type="journal article" date="2013" name="Genome Announc.">
        <title>Draft Genome Sequence of 'Candidatus Halobonum tyrrellensis' Strain G22, Isolated from the Hypersaline Waters of Lake Tyrrell, Australia.</title>
        <authorList>
            <person name="Ugalde J.A."/>
            <person name="Narasingarao P."/>
            <person name="Kuo S."/>
            <person name="Podell S."/>
            <person name="Allen E.E."/>
        </authorList>
    </citation>
    <scope>NUCLEOTIDE SEQUENCE [LARGE SCALE GENOMIC DNA]</scope>
    <source>
        <strain evidence="2 3">G22</strain>
    </source>
</reference>
<dbReference type="eggNOG" id="arCOG10947">
    <property type="taxonomic scope" value="Archaea"/>
</dbReference>
<evidence type="ECO:0000256" key="1">
    <source>
        <dbReference type="SAM" id="Phobius"/>
    </source>
</evidence>
<dbReference type="AlphaFoldDB" id="V4HEF3"/>
<keyword evidence="1" id="KW-0472">Membrane</keyword>
<name>V4HEF3_9EURY</name>
<comment type="caution">
    <text evidence="2">The sequence shown here is derived from an EMBL/GenBank/DDBJ whole genome shotgun (WGS) entry which is preliminary data.</text>
</comment>
<organism evidence="2 3">
    <name type="scientific">Candidatus Halobonum tyrrellensis G22</name>
    <dbReference type="NCBI Taxonomy" id="1324957"/>
    <lineage>
        <taxon>Archaea</taxon>
        <taxon>Methanobacteriati</taxon>
        <taxon>Methanobacteriota</taxon>
        <taxon>Stenosarchaea group</taxon>
        <taxon>Halobacteria</taxon>
        <taxon>Halobacteriales</taxon>
        <taxon>Haloferacaceae</taxon>
        <taxon>Candidatus Halobonum</taxon>
    </lineage>
</organism>
<feature type="transmembrane region" description="Helical" evidence="1">
    <location>
        <begin position="18"/>
        <end position="37"/>
    </location>
</feature>